<gene>
    <name evidence="2" type="ORF">MUK42_24801</name>
</gene>
<accession>A0A9E7IE69</accession>
<reference evidence="2" key="1">
    <citation type="submission" date="2022-05" db="EMBL/GenBank/DDBJ databases">
        <title>The Musa troglodytarum L. genome provides insights into the mechanism of non-climacteric behaviour and enrichment of carotenoids.</title>
        <authorList>
            <person name="Wang J."/>
        </authorList>
    </citation>
    <scope>NUCLEOTIDE SEQUENCE</scope>
    <source>
        <tissue evidence="2">Leaf</tissue>
    </source>
</reference>
<organism evidence="2 3">
    <name type="scientific">Musa troglodytarum</name>
    <name type="common">fe'i banana</name>
    <dbReference type="NCBI Taxonomy" id="320322"/>
    <lineage>
        <taxon>Eukaryota</taxon>
        <taxon>Viridiplantae</taxon>
        <taxon>Streptophyta</taxon>
        <taxon>Embryophyta</taxon>
        <taxon>Tracheophyta</taxon>
        <taxon>Spermatophyta</taxon>
        <taxon>Magnoliopsida</taxon>
        <taxon>Liliopsida</taxon>
        <taxon>Zingiberales</taxon>
        <taxon>Musaceae</taxon>
        <taxon>Musa</taxon>
    </lineage>
</organism>
<dbReference type="Proteomes" id="UP001055439">
    <property type="component" value="Chromosome 9"/>
</dbReference>
<protein>
    <submittedName>
        <fullName evidence="2">Uncharacterized protein</fullName>
    </submittedName>
</protein>
<evidence type="ECO:0000313" key="3">
    <source>
        <dbReference type="Proteomes" id="UP001055439"/>
    </source>
</evidence>
<evidence type="ECO:0000256" key="1">
    <source>
        <dbReference type="SAM" id="MobiDB-lite"/>
    </source>
</evidence>
<proteinExistence type="predicted"/>
<sequence>MVATAMRHSNDGERWDCAILSNYAKLFFLKIYRMKMIGLWFLYRDEREFLPLVNEVRRISATAAMEMKHADTLFFFFFFLLLRQRMRQVVGSLITTSRMEIKGLRDEVPLTDRSTTGIDHKDPSSLLRSMHAHR</sequence>
<dbReference type="EMBL" id="CP097511">
    <property type="protein sequence ID" value="URE47417.1"/>
    <property type="molecule type" value="Genomic_DNA"/>
</dbReference>
<feature type="region of interest" description="Disordered" evidence="1">
    <location>
        <begin position="112"/>
        <end position="134"/>
    </location>
</feature>
<keyword evidence="3" id="KW-1185">Reference proteome</keyword>
<name>A0A9E7IE69_9LILI</name>
<evidence type="ECO:0000313" key="2">
    <source>
        <dbReference type="EMBL" id="URE47417.1"/>
    </source>
</evidence>
<dbReference type="AlphaFoldDB" id="A0A9E7IE69"/>